<reference evidence="2 3" key="1">
    <citation type="journal article" date="2014" name="Nat. Commun.">
        <title>Klebsormidium flaccidum genome reveals primary factors for plant terrestrial adaptation.</title>
        <authorList>
            <person name="Hori K."/>
            <person name="Maruyama F."/>
            <person name="Fujisawa T."/>
            <person name="Togashi T."/>
            <person name="Yamamoto N."/>
            <person name="Seo M."/>
            <person name="Sato S."/>
            <person name="Yamada T."/>
            <person name="Mori H."/>
            <person name="Tajima N."/>
            <person name="Moriyama T."/>
            <person name="Ikeuchi M."/>
            <person name="Watanabe M."/>
            <person name="Wada H."/>
            <person name="Kobayashi K."/>
            <person name="Saito M."/>
            <person name="Masuda T."/>
            <person name="Sasaki-Sekimoto Y."/>
            <person name="Mashiguchi K."/>
            <person name="Awai K."/>
            <person name="Shimojima M."/>
            <person name="Masuda S."/>
            <person name="Iwai M."/>
            <person name="Nobusawa T."/>
            <person name="Narise T."/>
            <person name="Kondo S."/>
            <person name="Saito H."/>
            <person name="Sato R."/>
            <person name="Murakawa M."/>
            <person name="Ihara Y."/>
            <person name="Oshima-Yamada Y."/>
            <person name="Ohtaka K."/>
            <person name="Satoh M."/>
            <person name="Sonobe K."/>
            <person name="Ishii M."/>
            <person name="Ohtani R."/>
            <person name="Kanamori-Sato M."/>
            <person name="Honoki R."/>
            <person name="Miyazaki D."/>
            <person name="Mochizuki H."/>
            <person name="Umetsu J."/>
            <person name="Higashi K."/>
            <person name="Shibata D."/>
            <person name="Kamiya Y."/>
            <person name="Sato N."/>
            <person name="Nakamura Y."/>
            <person name="Tabata S."/>
            <person name="Ida S."/>
            <person name="Kurokawa K."/>
            <person name="Ohta H."/>
        </authorList>
    </citation>
    <scope>NUCLEOTIDE SEQUENCE [LARGE SCALE GENOMIC DNA]</scope>
    <source>
        <strain evidence="2 3">NIES-2285</strain>
    </source>
</reference>
<dbReference type="Pfam" id="PF14737">
    <property type="entry name" value="DUF4470"/>
    <property type="match status" value="1"/>
</dbReference>
<dbReference type="InterPro" id="IPR027974">
    <property type="entry name" value="DUF4470"/>
</dbReference>
<evidence type="ECO:0000259" key="1">
    <source>
        <dbReference type="Pfam" id="PF14737"/>
    </source>
</evidence>
<gene>
    <name evidence="2" type="ORF">KFL_002420080</name>
</gene>
<dbReference type="Gene3D" id="1.25.40.10">
    <property type="entry name" value="Tetratricopeptide repeat domain"/>
    <property type="match status" value="1"/>
</dbReference>
<keyword evidence="3" id="KW-1185">Reference proteome</keyword>
<evidence type="ECO:0000313" key="2">
    <source>
        <dbReference type="EMBL" id="GAQ85574.1"/>
    </source>
</evidence>
<evidence type="ECO:0000313" key="3">
    <source>
        <dbReference type="Proteomes" id="UP000054558"/>
    </source>
</evidence>
<proteinExistence type="predicted"/>
<name>A0A1Y1I3R2_KLENI</name>
<protein>
    <recommendedName>
        <fullName evidence="1">DUF4470 domain-containing protein</fullName>
    </recommendedName>
</protein>
<organism evidence="2 3">
    <name type="scientific">Klebsormidium nitens</name>
    <name type="common">Green alga</name>
    <name type="synonym">Ulothrix nitens</name>
    <dbReference type="NCBI Taxonomy" id="105231"/>
    <lineage>
        <taxon>Eukaryota</taxon>
        <taxon>Viridiplantae</taxon>
        <taxon>Streptophyta</taxon>
        <taxon>Klebsormidiophyceae</taxon>
        <taxon>Klebsormidiales</taxon>
        <taxon>Klebsormidiaceae</taxon>
        <taxon>Klebsormidium</taxon>
    </lineage>
</organism>
<feature type="domain" description="DUF4470" evidence="1">
    <location>
        <begin position="129"/>
        <end position="214"/>
    </location>
</feature>
<dbReference type="AlphaFoldDB" id="A0A1Y1I3R2"/>
<dbReference type="Proteomes" id="UP000054558">
    <property type="component" value="Unassembled WGS sequence"/>
</dbReference>
<dbReference type="SUPFAM" id="SSF48452">
    <property type="entry name" value="TPR-like"/>
    <property type="match status" value="1"/>
</dbReference>
<accession>A0A1Y1I3R2</accession>
<sequence>MTHAIRLYTAAHNLLPDEPVFLSNRAAAHFQAGDYAASLADDAAALALLNERRVGGLYDDVSAADVTRALQLQEKVLNHARRAALQRKDWGVCKSFCESLEEVEARVGHDDPDGLIQVGALQPMAVPKLAEGEKLSLRLLFGACGDPRHVMQSFNELESLLSSARPQIKRASDEAHKSDGKEEDAMWAGVSLECTMNDLDLRVLARNVLLLVLLRGVGAREGCSQDGGAVLEKLRAQVQFCEAMLHGFQSMQGRDMEEVADELMAKYTGEWEGTHPGRDESDFTESFIQGTHSTEQDVLSGELLYKVWLSCNLTSAESDALAATLASLLEASTSLATWQSDPRLRWIEFCSEEDLAALRPIWRAWFDFGRTKGESAGPEGFEGAKLRHMVRALKSDAPRMMFPMMNSVTEAAKVEMDSWRRTGLTASYADVMAGRTGLEGMAVNPTMLHEITPDGGFVAKKPNDHPWTFAPDAFIHQDGVFLVVPTLTDLLALARLTSRGADVRVRVLPGIICDDARTRARDGELPFDRIHTTNIIDYVGPLNLLTSVGSKLRQGCPHSAMKMRVLLNPGLYLKSGSPTRAFDLDYYLQRELLLSREEVSNVIGYDVVTSADRFSEPTYLLPTEGRLSESARLSEWLGQTLAHIALPPVSEEPRRGGCSALEPRGPTVATFLNLLAHLVETRGVLPHWVAERLERLLLMTTELWHAELVVVTSLYLPALPFFPASPALLPVRSLTRQTLHVPFLSWAVRDSPFLGNPQLALLVIAPEEMDGLIDEAGISGGALRRLLTKWRGRVHLFSSFTVSKPDEDFVSSAEIWLPREWVDEGTWRAIMLRADRYEFVTDFLAI</sequence>
<dbReference type="EMBL" id="DF237191">
    <property type="protein sequence ID" value="GAQ85574.1"/>
    <property type="molecule type" value="Genomic_DNA"/>
</dbReference>
<dbReference type="InterPro" id="IPR011990">
    <property type="entry name" value="TPR-like_helical_dom_sf"/>
</dbReference>